<protein>
    <recommendedName>
        <fullName evidence="4">F-box domain-containing protein</fullName>
    </recommendedName>
</protein>
<comment type="caution">
    <text evidence="2">The sequence shown here is derived from an EMBL/GenBank/DDBJ whole genome shotgun (WGS) entry which is preliminary data.</text>
</comment>
<evidence type="ECO:0008006" key="4">
    <source>
        <dbReference type="Google" id="ProtNLM"/>
    </source>
</evidence>
<feature type="compositionally biased region" description="Polar residues" evidence="1">
    <location>
        <begin position="225"/>
        <end position="258"/>
    </location>
</feature>
<dbReference type="EMBL" id="JANPWZ010003241">
    <property type="protein sequence ID" value="KAJ3553643.1"/>
    <property type="molecule type" value="Genomic_DNA"/>
</dbReference>
<gene>
    <name evidence="2" type="ORF">NPX13_g10840</name>
</gene>
<organism evidence="2 3">
    <name type="scientific">Xylaria arbuscula</name>
    <dbReference type="NCBI Taxonomy" id="114810"/>
    <lineage>
        <taxon>Eukaryota</taxon>
        <taxon>Fungi</taxon>
        <taxon>Dikarya</taxon>
        <taxon>Ascomycota</taxon>
        <taxon>Pezizomycotina</taxon>
        <taxon>Sordariomycetes</taxon>
        <taxon>Xylariomycetidae</taxon>
        <taxon>Xylariales</taxon>
        <taxon>Xylariaceae</taxon>
        <taxon>Xylaria</taxon>
    </lineage>
</organism>
<evidence type="ECO:0000313" key="3">
    <source>
        <dbReference type="Proteomes" id="UP001148614"/>
    </source>
</evidence>
<dbReference type="AlphaFoldDB" id="A0A9W8N3T1"/>
<feature type="compositionally biased region" description="Polar residues" evidence="1">
    <location>
        <begin position="193"/>
        <end position="218"/>
    </location>
</feature>
<evidence type="ECO:0000256" key="1">
    <source>
        <dbReference type="SAM" id="MobiDB-lite"/>
    </source>
</evidence>
<name>A0A9W8N3T1_9PEZI</name>
<sequence length="258" mass="27703">MYALATANDHRSQYRNAANHPSHDIRAPSLERVHLSYCTNLTLPSIIKLLNCCPKLTHLSLTGVPAFLRDDLDRFCREAPSDFTEHQRAVFCVFSGTGVIGLRQHLNTREEFAEYREGRAPRRRTGAVTVTNAGQAPAPDVEGFINDDADGLEDDDMGDGSDLIDFNADLTNLAHNPLPPQQQFHNAGLLHPNQINGVGQGVPSASNAIPNTTTSANQVPAGPSTAGSGVFDNTESSPGPSTASMQAPVNHETQTPQS</sequence>
<dbReference type="VEuPathDB" id="FungiDB:F4678DRAFT_475221"/>
<dbReference type="SUPFAM" id="SSF52047">
    <property type="entry name" value="RNI-like"/>
    <property type="match status" value="1"/>
</dbReference>
<accession>A0A9W8N3T1</accession>
<proteinExistence type="predicted"/>
<feature type="region of interest" description="Disordered" evidence="1">
    <location>
        <begin position="191"/>
        <end position="258"/>
    </location>
</feature>
<dbReference type="Gene3D" id="3.80.10.10">
    <property type="entry name" value="Ribonuclease Inhibitor"/>
    <property type="match status" value="1"/>
</dbReference>
<keyword evidence="3" id="KW-1185">Reference proteome</keyword>
<dbReference type="Proteomes" id="UP001148614">
    <property type="component" value="Unassembled WGS sequence"/>
</dbReference>
<evidence type="ECO:0000313" key="2">
    <source>
        <dbReference type="EMBL" id="KAJ3553643.1"/>
    </source>
</evidence>
<dbReference type="InterPro" id="IPR032675">
    <property type="entry name" value="LRR_dom_sf"/>
</dbReference>
<reference evidence="2" key="1">
    <citation type="submission" date="2022-07" db="EMBL/GenBank/DDBJ databases">
        <title>Genome Sequence of Xylaria arbuscula.</title>
        <authorList>
            <person name="Buettner E."/>
        </authorList>
    </citation>
    <scope>NUCLEOTIDE SEQUENCE</scope>
    <source>
        <strain evidence="2">VT107</strain>
    </source>
</reference>